<dbReference type="EMBL" id="KZ857385">
    <property type="protein sequence ID" value="RDX54118.1"/>
    <property type="molecule type" value="Genomic_DNA"/>
</dbReference>
<reference evidence="1 2" key="1">
    <citation type="journal article" date="2018" name="Biotechnol. Biofuels">
        <title>Integrative visual omics of the white-rot fungus Polyporus brumalis exposes the biotechnological potential of its oxidative enzymes for delignifying raw plant biomass.</title>
        <authorList>
            <person name="Miyauchi S."/>
            <person name="Rancon A."/>
            <person name="Drula E."/>
            <person name="Hage H."/>
            <person name="Chaduli D."/>
            <person name="Favel A."/>
            <person name="Grisel S."/>
            <person name="Henrissat B."/>
            <person name="Herpoel-Gimbert I."/>
            <person name="Ruiz-Duenas F.J."/>
            <person name="Chevret D."/>
            <person name="Hainaut M."/>
            <person name="Lin J."/>
            <person name="Wang M."/>
            <person name="Pangilinan J."/>
            <person name="Lipzen A."/>
            <person name="Lesage-Meessen L."/>
            <person name="Navarro D."/>
            <person name="Riley R."/>
            <person name="Grigoriev I.V."/>
            <person name="Zhou S."/>
            <person name="Raouche S."/>
            <person name="Rosso M.N."/>
        </authorList>
    </citation>
    <scope>NUCLEOTIDE SEQUENCE [LARGE SCALE GENOMIC DNA]</scope>
    <source>
        <strain evidence="1 2">BRFM 1820</strain>
    </source>
</reference>
<organism evidence="1 2">
    <name type="scientific">Lentinus brumalis</name>
    <dbReference type="NCBI Taxonomy" id="2498619"/>
    <lineage>
        <taxon>Eukaryota</taxon>
        <taxon>Fungi</taxon>
        <taxon>Dikarya</taxon>
        <taxon>Basidiomycota</taxon>
        <taxon>Agaricomycotina</taxon>
        <taxon>Agaricomycetes</taxon>
        <taxon>Polyporales</taxon>
        <taxon>Polyporaceae</taxon>
        <taxon>Lentinus</taxon>
    </lineage>
</organism>
<proteinExistence type="predicted"/>
<protein>
    <submittedName>
        <fullName evidence="1">Uncharacterized protein</fullName>
    </submittedName>
</protein>
<dbReference type="Proteomes" id="UP000256964">
    <property type="component" value="Unassembled WGS sequence"/>
</dbReference>
<accession>A0A371DNN0</accession>
<evidence type="ECO:0000313" key="1">
    <source>
        <dbReference type="EMBL" id="RDX54118.1"/>
    </source>
</evidence>
<sequence>MLLICRYSPRRRAPLPIESVLQIRGCIPLEDIRTHVSFYKSNPAIAIAIAIAAAYDSDSDPNLFWRDVCWKNGI</sequence>
<keyword evidence="2" id="KW-1185">Reference proteome</keyword>
<gene>
    <name evidence="1" type="ORF">OH76DRAFT_1064173</name>
</gene>
<dbReference type="AlphaFoldDB" id="A0A371DNN0"/>
<name>A0A371DNN0_9APHY</name>
<evidence type="ECO:0000313" key="2">
    <source>
        <dbReference type="Proteomes" id="UP000256964"/>
    </source>
</evidence>